<protein>
    <recommendedName>
        <fullName evidence="7">Hydroxyacylglutathione hydrolase</fullName>
        <ecNumber evidence="7">3.1.2.6</ecNumber>
    </recommendedName>
    <alternativeName>
        <fullName evidence="7">Glyoxalase II</fullName>
        <shortName evidence="7">Glx II</shortName>
    </alternativeName>
</protein>
<comment type="pathway">
    <text evidence="2 7">Secondary metabolite metabolism; methylglyoxal degradation; (R)-lactate from methylglyoxal: step 2/2.</text>
</comment>
<dbReference type="Pfam" id="PF00753">
    <property type="entry name" value="Lactamase_B"/>
    <property type="match status" value="1"/>
</dbReference>
<evidence type="ECO:0000313" key="9">
    <source>
        <dbReference type="EMBL" id="MER2490446.1"/>
    </source>
</evidence>
<sequence>MLCPKPIAALNDNYIWHLSKDNYSLVVDPGDAQAVLDKLGNQQLIAILITHHHWDHTNGVNALKQKFPNATVYGPKNCPFSHIDVELSEGMQIKIDTLNVCFNILHVPGHTLDHIAYYNHQFLFCGDTLFSIGCGRMFEGTPAIYVESLNKLKSLSKDLLVCCTHEYTQTNISFALSIQPDHQELLDLQNKVEQLRREKRPSLPVLLADELKLNPFLRTDCAEMQKSVSNIIGTPVNTSIQTFAALRKLKDNF</sequence>
<comment type="subunit">
    <text evidence="7">Monomer.</text>
</comment>
<evidence type="ECO:0000256" key="3">
    <source>
        <dbReference type="ARBA" id="ARBA00006759"/>
    </source>
</evidence>
<feature type="binding site" evidence="7">
    <location>
        <position position="110"/>
    </location>
    <ligand>
        <name>Zn(2+)</name>
        <dbReference type="ChEBI" id="CHEBI:29105"/>
        <label>1</label>
    </ligand>
</feature>
<evidence type="ECO:0000256" key="7">
    <source>
        <dbReference type="HAMAP-Rule" id="MF_01374"/>
    </source>
</evidence>
<organism evidence="9 10">
    <name type="scientific">Catenovulum sediminis</name>
    <dbReference type="NCBI Taxonomy" id="1740262"/>
    <lineage>
        <taxon>Bacteria</taxon>
        <taxon>Pseudomonadati</taxon>
        <taxon>Pseudomonadota</taxon>
        <taxon>Gammaproteobacteria</taxon>
        <taxon>Alteromonadales</taxon>
        <taxon>Alteromonadaceae</taxon>
        <taxon>Catenovulum</taxon>
    </lineage>
</organism>
<dbReference type="Proteomes" id="UP001467690">
    <property type="component" value="Unassembled WGS sequence"/>
</dbReference>
<name>A0ABV1RC11_9ALTE</name>
<evidence type="ECO:0000313" key="10">
    <source>
        <dbReference type="Proteomes" id="UP001467690"/>
    </source>
</evidence>
<dbReference type="Gene3D" id="3.60.15.10">
    <property type="entry name" value="Ribonuclease Z/Hydroxyacylglutathione hydrolase-like"/>
    <property type="match status" value="1"/>
</dbReference>
<feature type="binding site" evidence="7">
    <location>
        <position position="127"/>
    </location>
    <ligand>
        <name>Zn(2+)</name>
        <dbReference type="ChEBI" id="CHEBI:29105"/>
        <label>2</label>
    </ligand>
</feature>
<dbReference type="Pfam" id="PF16123">
    <property type="entry name" value="HAGH_C"/>
    <property type="match status" value="1"/>
</dbReference>
<dbReference type="RefSeq" id="WP_143872085.1">
    <property type="nucleotide sequence ID" value="NZ_CP041660.1"/>
</dbReference>
<proteinExistence type="inferred from homology"/>
<keyword evidence="6 7" id="KW-0862">Zinc</keyword>
<feature type="domain" description="Metallo-beta-lactamase" evidence="8">
    <location>
        <begin position="12"/>
        <end position="165"/>
    </location>
</feature>
<dbReference type="SUPFAM" id="SSF56281">
    <property type="entry name" value="Metallo-hydrolase/oxidoreductase"/>
    <property type="match status" value="1"/>
</dbReference>
<feature type="binding site" evidence="7">
    <location>
        <position position="127"/>
    </location>
    <ligand>
        <name>Zn(2+)</name>
        <dbReference type="ChEBI" id="CHEBI:29105"/>
        <label>1</label>
    </ligand>
</feature>
<feature type="binding site" evidence="7">
    <location>
        <position position="51"/>
    </location>
    <ligand>
        <name>Zn(2+)</name>
        <dbReference type="ChEBI" id="CHEBI:29105"/>
        <label>1</label>
    </ligand>
</feature>
<keyword evidence="10" id="KW-1185">Reference proteome</keyword>
<reference evidence="9 10" key="1">
    <citation type="submission" date="2024-06" db="EMBL/GenBank/DDBJ databases">
        <authorList>
            <person name="Chen R.Y."/>
        </authorList>
    </citation>
    <scope>NUCLEOTIDE SEQUENCE [LARGE SCALE GENOMIC DNA]</scope>
    <source>
        <strain evidence="9 10">D2</strain>
    </source>
</reference>
<dbReference type="InterPro" id="IPR001279">
    <property type="entry name" value="Metallo-B-lactamas"/>
</dbReference>
<keyword evidence="4 7" id="KW-0479">Metal-binding</keyword>
<evidence type="ECO:0000256" key="5">
    <source>
        <dbReference type="ARBA" id="ARBA00022801"/>
    </source>
</evidence>
<feature type="binding site" evidence="7">
    <location>
        <position position="55"/>
    </location>
    <ligand>
        <name>Zn(2+)</name>
        <dbReference type="ChEBI" id="CHEBI:29105"/>
        <label>2</label>
    </ligand>
</feature>
<dbReference type="NCBIfam" id="TIGR03413">
    <property type="entry name" value="GSH_gloB"/>
    <property type="match status" value="1"/>
</dbReference>
<keyword evidence="5 7" id="KW-0378">Hydrolase</keyword>
<feature type="binding site" evidence="7">
    <location>
        <position position="56"/>
    </location>
    <ligand>
        <name>Zn(2+)</name>
        <dbReference type="ChEBI" id="CHEBI:29105"/>
        <label>2</label>
    </ligand>
</feature>
<evidence type="ECO:0000256" key="6">
    <source>
        <dbReference type="ARBA" id="ARBA00022833"/>
    </source>
</evidence>
<dbReference type="InterPro" id="IPR050110">
    <property type="entry name" value="Glyoxalase_II_hydrolase"/>
</dbReference>
<evidence type="ECO:0000259" key="8">
    <source>
        <dbReference type="SMART" id="SM00849"/>
    </source>
</evidence>
<dbReference type="GO" id="GO:0004416">
    <property type="term" value="F:hydroxyacylglutathione hydrolase activity"/>
    <property type="evidence" value="ECO:0007669"/>
    <property type="project" value="UniProtKB-EC"/>
</dbReference>
<feature type="binding site" evidence="7">
    <location>
        <position position="165"/>
    </location>
    <ligand>
        <name>Zn(2+)</name>
        <dbReference type="ChEBI" id="CHEBI:29105"/>
        <label>2</label>
    </ligand>
</feature>
<dbReference type="InterPro" id="IPR017782">
    <property type="entry name" value="Hydroxyacylglutathione_Hdrlase"/>
</dbReference>
<evidence type="ECO:0000256" key="2">
    <source>
        <dbReference type="ARBA" id="ARBA00004963"/>
    </source>
</evidence>
<comment type="caution">
    <text evidence="9">The sequence shown here is derived from an EMBL/GenBank/DDBJ whole genome shotgun (WGS) entry which is preliminary data.</text>
</comment>
<dbReference type="SMART" id="SM00849">
    <property type="entry name" value="Lactamase_B"/>
    <property type="match status" value="1"/>
</dbReference>
<accession>A0ABV1RC11</accession>
<dbReference type="EMBL" id="JBELOE010000052">
    <property type="protein sequence ID" value="MER2490446.1"/>
    <property type="molecule type" value="Genomic_DNA"/>
</dbReference>
<dbReference type="InterPro" id="IPR036866">
    <property type="entry name" value="RibonucZ/Hydroxyglut_hydro"/>
</dbReference>
<comment type="function">
    <text evidence="7">Thiolesterase that catalyzes the hydrolysis of S-D-lactoyl-glutathione to form glutathione and D-lactic acid.</text>
</comment>
<evidence type="ECO:0000256" key="4">
    <source>
        <dbReference type="ARBA" id="ARBA00022723"/>
    </source>
</evidence>
<dbReference type="HAMAP" id="MF_01374">
    <property type="entry name" value="Glyoxalase_2"/>
    <property type="match status" value="1"/>
</dbReference>
<evidence type="ECO:0000256" key="1">
    <source>
        <dbReference type="ARBA" id="ARBA00001623"/>
    </source>
</evidence>
<comment type="catalytic activity">
    <reaction evidence="1 7">
        <text>an S-(2-hydroxyacyl)glutathione + H2O = a 2-hydroxy carboxylate + glutathione + H(+)</text>
        <dbReference type="Rhea" id="RHEA:21864"/>
        <dbReference type="ChEBI" id="CHEBI:15377"/>
        <dbReference type="ChEBI" id="CHEBI:15378"/>
        <dbReference type="ChEBI" id="CHEBI:57925"/>
        <dbReference type="ChEBI" id="CHEBI:58896"/>
        <dbReference type="ChEBI" id="CHEBI:71261"/>
        <dbReference type="EC" id="3.1.2.6"/>
    </reaction>
</comment>
<dbReference type="InterPro" id="IPR035680">
    <property type="entry name" value="Clx_II_MBL"/>
</dbReference>
<dbReference type="InterPro" id="IPR032282">
    <property type="entry name" value="HAGH_C"/>
</dbReference>
<dbReference type="PANTHER" id="PTHR43705:SF1">
    <property type="entry name" value="HYDROXYACYLGLUTATHIONE HYDROLASE GLOB"/>
    <property type="match status" value="1"/>
</dbReference>
<dbReference type="CDD" id="cd07723">
    <property type="entry name" value="hydroxyacylglutathione_hydrolase_MBL-fold"/>
    <property type="match status" value="1"/>
</dbReference>
<dbReference type="PIRSF" id="PIRSF005457">
    <property type="entry name" value="Glx"/>
    <property type="match status" value="1"/>
</dbReference>
<gene>
    <name evidence="7 9" type="primary">gloB</name>
    <name evidence="9" type="ORF">ABS311_00905</name>
</gene>
<dbReference type="EC" id="3.1.2.6" evidence="7"/>
<comment type="cofactor">
    <cofactor evidence="7">
        <name>Zn(2+)</name>
        <dbReference type="ChEBI" id="CHEBI:29105"/>
    </cofactor>
    <text evidence="7">Binds 2 Zn(2+) ions per subunit.</text>
</comment>
<comment type="similarity">
    <text evidence="3 7">Belongs to the metallo-beta-lactamase superfamily. Glyoxalase II family.</text>
</comment>
<dbReference type="PANTHER" id="PTHR43705">
    <property type="entry name" value="HYDROXYACYLGLUTATHIONE HYDROLASE"/>
    <property type="match status" value="1"/>
</dbReference>
<feature type="binding site" evidence="7">
    <location>
        <position position="53"/>
    </location>
    <ligand>
        <name>Zn(2+)</name>
        <dbReference type="ChEBI" id="CHEBI:29105"/>
        <label>1</label>
    </ligand>
</feature>